<gene>
    <name evidence="10" type="ORF">FNF27_07490</name>
</gene>
<feature type="domain" description="DUF3638" evidence="8">
    <location>
        <begin position="3210"/>
        <end position="3310"/>
    </location>
</feature>
<evidence type="ECO:0000313" key="11">
    <source>
        <dbReference type="Proteomes" id="UP000322899"/>
    </source>
</evidence>
<feature type="compositionally biased region" description="Basic and acidic residues" evidence="7">
    <location>
        <begin position="943"/>
        <end position="955"/>
    </location>
</feature>
<dbReference type="EMBL" id="VLTO01000087">
    <property type="protein sequence ID" value="KAA0166418.1"/>
    <property type="molecule type" value="Genomic_DNA"/>
</dbReference>
<name>A0A5A8DMG9_CAFRO</name>
<dbReference type="OrthoDB" id="2684236at2759"/>
<evidence type="ECO:0000259" key="9">
    <source>
        <dbReference type="Pfam" id="PF12359"/>
    </source>
</evidence>
<feature type="region of interest" description="Disordered" evidence="7">
    <location>
        <begin position="3877"/>
        <end position="3903"/>
    </location>
</feature>
<proteinExistence type="predicted"/>
<keyword evidence="5" id="KW-0378">Hydrolase</keyword>
<keyword evidence="4" id="KW-0833">Ubl conjugation pathway</keyword>
<feature type="region of interest" description="Disordered" evidence="7">
    <location>
        <begin position="2862"/>
        <end position="2881"/>
    </location>
</feature>
<feature type="region of interest" description="Disordered" evidence="7">
    <location>
        <begin position="1564"/>
        <end position="1583"/>
    </location>
</feature>
<feature type="region of interest" description="Disordered" evidence="7">
    <location>
        <begin position="4359"/>
        <end position="4378"/>
    </location>
</feature>
<dbReference type="GO" id="GO:0005634">
    <property type="term" value="C:nucleus"/>
    <property type="evidence" value="ECO:0007669"/>
    <property type="project" value="TreeGrafter"/>
</dbReference>
<feature type="compositionally biased region" description="Basic and acidic residues" evidence="7">
    <location>
        <begin position="973"/>
        <end position="992"/>
    </location>
</feature>
<dbReference type="Proteomes" id="UP000322899">
    <property type="component" value="Unassembled WGS sequence"/>
</dbReference>
<feature type="domain" description="DUF3645" evidence="9">
    <location>
        <begin position="3783"/>
        <end position="3814"/>
    </location>
</feature>
<dbReference type="GO" id="GO:0071947">
    <property type="term" value="P:protein deubiquitination involved in ubiquitin-dependent protein catabolic process"/>
    <property type="evidence" value="ECO:0007669"/>
    <property type="project" value="TreeGrafter"/>
</dbReference>
<sequence>MDAMRAAFIALKPGEMMLLPGGWRRKSGGHVLLFAIVRRRCRADGSLAAAQRTLSRLKAQAAPSSGVTASGDVAAIGAAAAAAAAGAHGAGDKPESGCEQARAAAAEEAALRATFDVTIINSGGGNQYHWADASHPDRIRTRTGLTLPKVSGRRLLDPALHLSWLKLLLTRREENCFEVVYEVILPFLTGSTAGLVRATSGGRHGQFETPQRAGTCFLKCVLSGLRFALGRQGHSVDECKRVTLCAREATLAVAALQLADDVRRVKGSSAASLGVLRRASSAIADLFPAGLGRLAEDAAFGPRELAAGARRRGRVPTGRVRPPALAYSDEVMLRLASRQTASAALKCHGKGTISGLHLAATGRLGGEGLLCRGDVDHFAGGITRGSPDEPIDLLSLPRRATLRTDRLWQGVATHARAAAAASAQASGAASAGAAAVPGTRPGAAAAPRTEAFAVVLGQLESLAAKCDALSDRSAQQASSGGVMLSYHTLAMIEQAVGGVIPVPAPAPPSDGVASKRRQQELWQQFDACPWRPERLDLADMRACVALLAKVAQHYTAASSAVPPSRERFGARIVVMAALACMADALVRVEPCSVAPDGSTRPADAPLAAVWGSPAARSEPGGVLGSADGCRSAGSASAAGGSGVHFGLSLSSCSDESFESFTAWLLLTRPQLAHTRARVAAYGAWINRSLPPIPFAFCGLREPTSWCSFELSEDDATLDAFQALSGQIGMGDLPPKASEQLGRSGEGRTGELRDVERRARWVSAFWTDYPEVSRYRDLVFLFKLASAPERVSGSAIHVSQARPAWDFVSLDFSMRQACISVTVFGEQCLLQPIRPQSGVGAGRLIRRLESAGQPNHNADLLAEHLAALAAGDAGAAARAAGVHAIIAENSGPSSAGEGGAGPAQPKASGDDVPAEAPASSSGASPPAAQAAGASAVADGPAQGEESRTESPARPEDGDGVPAADASPTGQGEQEDARKAAETAREPSEEEAASRKALEIFESLPPGIAAHAAGRLPLPLSRGVVPDSFHDPDPTEEDVLHMPSLPSFGETLSQEDSQRLLACLTAPTLGLPLLLRFFSDNRAGALFNPELRRMLESVLFEPGRLELQTHLAKPVDQLDDPAMASTAPLTPEAKIEAGSGNGLLAEAVHARAGSVVAPLLALAREVAQLSAGCQFSSSFAGLFLFIVRLVARVEGFVVDAAAAAERHADCQSQGACARLPAAAAAAADGGPSGARTDSVVERILEAGSGPGAAAEAQLLRGQARAVRSWLAEEACPTLLDWATAAAAADQSAVAVTMHAHNAIALWHASDEELLASAGAGERPPIARLFRSAAYIMSWHSPFSGDSEEPEDGSLKHGDGGEVAAHASTSSGPLPVAEALAALHAQSRVLADWAESEQDVAGSHFSATLSEAARSALRSDAVSVDRWVPVRSGSRMCERVIESAHPYGALTDMIVRVSMPGAAFMTLAFDPRTCTELAVDKIYVFKDASCTAFWGARESFSGGQSERWPGVEGEPPLVVPSDSFVLRFRSDSTVSDWGFRLTVRGPISSESQQRLASRSWTQLEAIASGSPQQASDAPPGPPVPAGLAASPSLDWCAAALAAACNDVAAAARWLLEHRAAIEAGELAPSAGKASGDGGPVRGTVRDPTGIVEVCLPTGEVHLRGRTIGPVPSSLTAHPDFAQVFPVNPGDVAPFAPFWSDSGRADCGEESLLGDAIRAWYAPSAGACGSDEAQPAHDKAGQADAETPRQKRARMRRAHGTRRRKAMASMLGRGPATGEFGPSDSAGADSVCAVVQRTSGRHWLMLFRGGTMFDVRHWAALTSDGECVPAEEALPEQERPDAALGAKLVFSHGMPIRVGLQLASWNGLRFDRLYQHGSLGWASAMFEAVVEEAFSATGISEAPFVWCGEDLFAALSSDAGGRGTGTSAAGGGSPAEPRLMLPHGGRSMCFLMHLAPQGDFATRSVSMGCWFVVEVSVRDRSMQSWQMVDHGRRAQRVLVFSTDHRLALRDMRPATLPKRNAPLAGTEEAAGALFGSFMPQDGGFDTPDESGWTARRSHHSPAEDDDDIDEDQGDEEEAAGAALAAGGSRGTLALKPSLGVPLALAAVGGSGVSANAADGRGSGSLVVSREAVVPLGLLFWPGEPSGWDLAAGIVGRAALARALAGASATALRCQHTQFPAAVAQATVRVVEEFVPSRNLAGLIPEGLLASHAFWAIRAVDGNGPTDSTIVAGYPTEAGLAAAGAAEPMMTPLLVLRVARTGDCSAGSEPAALEPLMPASVRVARVAPKHLLDACRFATLPADDHALAAAAAGEAGAWRVGPAPECEVLVHPSALPASDPLGAALAALRAVETAAFTLVWASLGAGSDALQLSSVALPRLGLHFVPREGGLGHSGALLPTELECTDFAGLRLSLPRTPAEAEMASKLPFHVLGRRQDGSATFLVPSYGFDRPRVRALPFLRRLVAQRGLAWLSSVRGRVYACPLHEGGAVLRTPSLSASLYLAGVALLCRRYADCVRLVCSCATDSRFSKEERWAASLFGKTTTDQHPDAHACRIRMALLCYRANGVKAIASAVATSNLDPLQVHGCYTSIDGRDDGGSMVADDTGRVAGAFVMPWDVGDDYSQYLGKLSHVSAECRVSQDDEVELCAHLYREGFMGKHRASLQAARSGGRSRTVLLGPNEIRGPSTMPSEAVKRRDLILASIERTEQQAAQLALHRGLAPDDEEGLRGVAEHPAILGSQRNLRSMLLDSGGHMVRLVETSVKRFLSSHRRSSCHFKVRYSRPISSATGNNGKLHGVDELRPCVVSGKDAVSAIHVAWDDTPMGWSSKTGMLLMYELATGAIIVDPANRPPATDAPHCLPLGHAPAGMRTPEQRAEGGASSEAACHSDTPVASLRRRVRAIRAGLPLAHASSPLRRSMVLAELLFQQMLLKQAKNMRRPFLFNVYRNWVFFFLAPVVWASRQEILAQERKARQCCNVIESSEMDMGWHLSDGAGAAFVEALREATDLVLQTEAWASTVTALPSAYRQPKLDVQQLTQMALSSSGPAELVRANIALAVPPLGWEALLETPTKCTVALAESCFNDQGFTRLAGALLDAHLEGLALAANAAFARRAADAVRAAHSRAQELIRELGDVATSSGGVALSRTAADSLEARHVLLRQACTAAAELLVTSRQHVLPLASRVAAGTACSGAQSEPNSLLEAADAAAADGVLCDPRIVVFEALFGSVLRPRQCELLRSFLRAHAGGTSRVHEAVFGGGKSSVIAPLLAAILADGRHPFVSVMPSQLRPMASAVLRQSFGEMLPMRVSELTFERSSLDTAVAAQPSAPEKKSTSRGQPAWLHSQWSSAGAISLSAFVRGEAMLASSHARVGLDSLVEKATIGVAIPRFAGQLAAVWRRAHGAGLPSGYARPTVGSLAGAGEFDVPSNGGATEPSSEKEVAGGLAATSSLFETVRQATVRGSAVIACPDALKSLLLKYAELLGEAARFDPAALLAGAGVGGADSASCQQERSLQALRSSARVAERVADGLRDTGALLSRGTLALDECDLLLNSVRSELIFPSGTRERIQLAPLRWELPIALLEPLLDAAEAVRSSMGNVPDPGAAPATPLLRSRSSTAVRQAELVRVVAEGVQSLAVSLTPHFVVLDQAWYRIRLLPQLQQLASTWLLSNEDVRRAVKATSSSGADAWEAAIGVYLSAPCLPAADGDTASRQVPASAASTLQDCGSETERIRWVARALRGRAMQLVNLARQWLWSFLPHCLSKVNRVAYGLVRPPFLPSPGSPAAQRMPLSRRLLAVPFVALNVPSESSEFAMPEVQVGLTFLAYRHEGLRVSDMRRIVTAMRKDMTTEPGSLRERPSRVQFQGWIRQAKRRALAEPLHAAASQQAAAQLPSRGTDAASADALRRAGSSLSRQASTRSALSAASAELDTALERSASSASTARASLDLRPLELVQPRDDLEIASLTSAIGALPQVVRLFLCAHVFPETMRHQPSRLVASGHDLGSDMVFRVRLGFSGTPSDLLPLSMGKCVYEEGTEAMTTRVLCSAEHVTVERVPGALNARRVIQLAARHNPPVHALIDAGATITGLSNMEAAQLLLREGLSHVDACVYLDERDQKMVISRICGAADPTQGPGSSRGKGIVKGSLSKAVRLGRPVPLERAGISPERRFTLYAQRNTTGVDILQAPGARALITVGKDVTVRDFKQAAWRMRQLGAGQRLHVVVSDESNALIEGCFRPADDAATVGDLGGLAAAERRPAAGGKVAANNVAGAAAAADADADAAADADADVAAANTLPRAVDSLAGTPAQAAVLGWLMTNTLRMVSVERMQLSQQQLAHTWRRHALKKLAMSQTPCMTSDSSLKRLSATTCRHRFPSDPPSPSASPKP</sequence>
<evidence type="ECO:0000256" key="4">
    <source>
        <dbReference type="ARBA" id="ARBA00022786"/>
    </source>
</evidence>
<keyword evidence="6" id="KW-0788">Thiol protease</keyword>
<organism evidence="10 11">
    <name type="scientific">Cafeteria roenbergensis</name>
    <name type="common">Marine flagellate</name>
    <dbReference type="NCBI Taxonomy" id="33653"/>
    <lineage>
        <taxon>Eukaryota</taxon>
        <taxon>Sar</taxon>
        <taxon>Stramenopiles</taxon>
        <taxon>Bigyra</taxon>
        <taxon>Opalozoa</taxon>
        <taxon>Bicosoecida</taxon>
        <taxon>Cafeteriaceae</taxon>
        <taxon>Cafeteria</taxon>
    </lineage>
</organism>
<evidence type="ECO:0000313" key="10">
    <source>
        <dbReference type="EMBL" id="KAA0166418.1"/>
    </source>
</evidence>
<feature type="compositionally biased region" description="Acidic residues" evidence="7">
    <location>
        <begin position="2059"/>
        <end position="2074"/>
    </location>
</feature>
<dbReference type="EC" id="3.4.19.12" evidence="2"/>
<feature type="region of interest" description="Disordered" evidence="7">
    <location>
        <begin position="2032"/>
        <end position="2078"/>
    </location>
</feature>
<protein>
    <recommendedName>
        <fullName evidence="2">ubiquitinyl hydrolase 1</fullName>
        <ecNumber evidence="2">3.4.19.12</ecNumber>
    </recommendedName>
</protein>
<evidence type="ECO:0000256" key="7">
    <source>
        <dbReference type="SAM" id="MobiDB-lite"/>
    </source>
</evidence>
<comment type="catalytic activity">
    <reaction evidence="1">
        <text>Thiol-dependent hydrolysis of ester, thioester, amide, peptide and isopeptide bonds formed by the C-terminal Gly of ubiquitin (a 76-residue protein attached to proteins as an intracellular targeting signal).</text>
        <dbReference type="EC" id="3.4.19.12"/>
    </reaction>
</comment>
<feature type="compositionally biased region" description="Basic and acidic residues" evidence="7">
    <location>
        <begin position="1730"/>
        <end position="1745"/>
    </location>
</feature>
<dbReference type="InterPro" id="IPR022105">
    <property type="entry name" value="DUF3645"/>
</dbReference>
<evidence type="ECO:0000256" key="2">
    <source>
        <dbReference type="ARBA" id="ARBA00012759"/>
    </source>
</evidence>
<dbReference type="GO" id="GO:0004843">
    <property type="term" value="F:cysteine-type deubiquitinase activity"/>
    <property type="evidence" value="ECO:0007669"/>
    <property type="project" value="UniProtKB-EC"/>
</dbReference>
<keyword evidence="3" id="KW-0645">Protease</keyword>
<feature type="compositionally biased region" description="Pro residues" evidence="7">
    <location>
        <begin position="4367"/>
        <end position="4378"/>
    </location>
</feature>
<evidence type="ECO:0000256" key="1">
    <source>
        <dbReference type="ARBA" id="ARBA00000707"/>
    </source>
</evidence>
<reference evidence="10 11" key="1">
    <citation type="submission" date="2019-07" db="EMBL/GenBank/DDBJ databases">
        <title>Genomes of Cafeteria roenbergensis.</title>
        <authorList>
            <person name="Fischer M.G."/>
            <person name="Hackl T."/>
            <person name="Roman M."/>
        </authorList>
    </citation>
    <scope>NUCLEOTIDE SEQUENCE [LARGE SCALE GENOMIC DNA]</scope>
    <source>
        <strain evidence="10 11">E4-10P</strain>
    </source>
</reference>
<feature type="compositionally biased region" description="Basic residues" evidence="7">
    <location>
        <begin position="1746"/>
        <end position="1762"/>
    </location>
</feature>
<evidence type="ECO:0000256" key="3">
    <source>
        <dbReference type="ARBA" id="ARBA00022670"/>
    </source>
</evidence>
<feature type="region of interest" description="Disordered" evidence="7">
    <location>
        <begin position="1724"/>
        <end position="1779"/>
    </location>
</feature>
<dbReference type="PANTHER" id="PTHR13367">
    <property type="entry name" value="UBIQUITIN THIOESTERASE"/>
    <property type="match status" value="1"/>
</dbReference>
<evidence type="ECO:0000256" key="5">
    <source>
        <dbReference type="ARBA" id="ARBA00022801"/>
    </source>
</evidence>
<dbReference type="GO" id="GO:0070530">
    <property type="term" value="F:K63-linked polyubiquitin modification-dependent protein binding"/>
    <property type="evidence" value="ECO:0007669"/>
    <property type="project" value="TreeGrafter"/>
</dbReference>
<dbReference type="Pfam" id="PF12340">
    <property type="entry name" value="DUF3638"/>
    <property type="match status" value="1"/>
</dbReference>
<evidence type="ECO:0000256" key="6">
    <source>
        <dbReference type="ARBA" id="ARBA00022807"/>
    </source>
</evidence>
<feature type="compositionally biased region" description="Low complexity" evidence="7">
    <location>
        <begin position="913"/>
        <end position="940"/>
    </location>
</feature>
<dbReference type="InterPro" id="IPR022099">
    <property type="entry name" value="DUF3638"/>
</dbReference>
<dbReference type="GO" id="GO:0005737">
    <property type="term" value="C:cytoplasm"/>
    <property type="evidence" value="ECO:0007669"/>
    <property type="project" value="TreeGrafter"/>
</dbReference>
<dbReference type="PANTHER" id="PTHR13367:SF28">
    <property type="entry name" value="UBIQUITIN THIOESTERASE ZRANB1"/>
    <property type="match status" value="1"/>
</dbReference>
<dbReference type="InterPro" id="IPR051346">
    <property type="entry name" value="OTU_Deubiquitinase"/>
</dbReference>
<dbReference type="Pfam" id="PF12359">
    <property type="entry name" value="DUF3645"/>
    <property type="match status" value="1"/>
</dbReference>
<evidence type="ECO:0000259" key="8">
    <source>
        <dbReference type="Pfam" id="PF12340"/>
    </source>
</evidence>
<feature type="region of interest" description="Disordered" evidence="7">
    <location>
        <begin position="890"/>
        <end position="992"/>
    </location>
</feature>
<comment type="caution">
    <text evidence="10">The sequence shown here is derived from an EMBL/GenBank/DDBJ whole genome shotgun (WGS) entry which is preliminary data.</text>
</comment>
<feature type="region of interest" description="Disordered" evidence="7">
    <location>
        <begin position="1339"/>
        <end position="1367"/>
    </location>
</feature>
<accession>A0A5A8DMG9</accession>